<dbReference type="GO" id="GO:0005634">
    <property type="term" value="C:nucleus"/>
    <property type="evidence" value="ECO:0007669"/>
    <property type="project" value="UniProtKB-SubCell"/>
</dbReference>
<name>A0AAW0NN96_9GOBI</name>
<dbReference type="GO" id="GO:0003677">
    <property type="term" value="F:DNA binding"/>
    <property type="evidence" value="ECO:0007669"/>
    <property type="project" value="InterPro"/>
</dbReference>
<evidence type="ECO:0000259" key="3">
    <source>
        <dbReference type="PROSITE" id="PS51031"/>
    </source>
</evidence>
<dbReference type="EMBL" id="JBBPFD010000012">
    <property type="protein sequence ID" value="KAK7904681.1"/>
    <property type="molecule type" value="Genomic_DNA"/>
</dbReference>
<feature type="compositionally biased region" description="Low complexity" evidence="2">
    <location>
        <begin position="16"/>
        <end position="35"/>
    </location>
</feature>
<feature type="compositionally biased region" description="Pro residues" evidence="2">
    <location>
        <begin position="135"/>
        <end position="149"/>
    </location>
</feature>
<dbReference type="AlphaFoldDB" id="A0AAW0NN96"/>
<evidence type="ECO:0000313" key="4">
    <source>
        <dbReference type="EMBL" id="KAK7904681.1"/>
    </source>
</evidence>
<keyword evidence="1" id="KW-0539">Nucleus</keyword>
<feature type="region of interest" description="Disordered" evidence="2">
    <location>
        <begin position="131"/>
        <end position="180"/>
    </location>
</feature>
<organism evidence="4 5">
    <name type="scientific">Mugilogobius chulae</name>
    <name type="common">yellowstripe goby</name>
    <dbReference type="NCBI Taxonomy" id="88201"/>
    <lineage>
        <taxon>Eukaryota</taxon>
        <taxon>Metazoa</taxon>
        <taxon>Chordata</taxon>
        <taxon>Craniata</taxon>
        <taxon>Vertebrata</taxon>
        <taxon>Euteleostomi</taxon>
        <taxon>Actinopterygii</taxon>
        <taxon>Neopterygii</taxon>
        <taxon>Teleostei</taxon>
        <taxon>Neoteleostei</taxon>
        <taxon>Acanthomorphata</taxon>
        <taxon>Gobiaria</taxon>
        <taxon>Gobiiformes</taxon>
        <taxon>Gobioidei</taxon>
        <taxon>Gobiidae</taxon>
        <taxon>Gobionellinae</taxon>
        <taxon>Mugilogobius</taxon>
    </lineage>
</organism>
<gene>
    <name evidence="4" type="ORF">WMY93_017288</name>
</gene>
<evidence type="ECO:0000313" key="5">
    <source>
        <dbReference type="Proteomes" id="UP001460270"/>
    </source>
</evidence>
<comment type="caution">
    <text evidence="4">The sequence shown here is derived from an EMBL/GenBank/DDBJ whole genome shotgun (WGS) entry which is preliminary data.</text>
</comment>
<dbReference type="InterPro" id="IPR004210">
    <property type="entry name" value="BESS_motif"/>
</dbReference>
<evidence type="ECO:0000256" key="2">
    <source>
        <dbReference type="SAM" id="MobiDB-lite"/>
    </source>
</evidence>
<dbReference type="Proteomes" id="UP001460270">
    <property type="component" value="Unassembled WGS sequence"/>
</dbReference>
<accession>A0AAW0NN96</accession>
<sequence>MEQPGISTTEEDARQSSTPYPSPSLVPSTSSVTRSRSPRDRVTAGRGVTRTSTTTTTTATRGRATRPSDVGDRLINILQEPQRPYVPEDEKDESYHFALSIVPMLHRIDNKKRQEAKINIINMLQHMASSTQMQPLPPAPARAPTPNPVSQPGLQRGMAPSSHPRHMSSTATASAPWGHS</sequence>
<feature type="region of interest" description="Disordered" evidence="2">
    <location>
        <begin position="1"/>
        <end position="73"/>
    </location>
</feature>
<protein>
    <recommendedName>
        <fullName evidence="3">BESS domain-containing protein</fullName>
    </recommendedName>
</protein>
<evidence type="ECO:0000256" key="1">
    <source>
        <dbReference type="PROSITE-ProRule" id="PRU00371"/>
    </source>
</evidence>
<feature type="compositionally biased region" description="Low complexity" evidence="2">
    <location>
        <begin position="44"/>
        <end position="62"/>
    </location>
</feature>
<proteinExistence type="predicted"/>
<reference evidence="5" key="1">
    <citation type="submission" date="2024-04" db="EMBL/GenBank/DDBJ databases">
        <title>Salinicola lusitanus LLJ914,a marine bacterium isolated from the Okinawa Trough.</title>
        <authorList>
            <person name="Li J."/>
        </authorList>
    </citation>
    <scope>NUCLEOTIDE SEQUENCE [LARGE SCALE GENOMIC DNA]</scope>
</reference>
<feature type="domain" description="BESS" evidence="3">
    <location>
        <begin position="91"/>
        <end position="130"/>
    </location>
</feature>
<dbReference type="PROSITE" id="PS51031">
    <property type="entry name" value="BESS"/>
    <property type="match status" value="1"/>
</dbReference>
<comment type="subcellular location">
    <subcellularLocation>
        <location evidence="1">Nucleus</location>
    </subcellularLocation>
</comment>
<keyword evidence="5" id="KW-1185">Reference proteome</keyword>